<dbReference type="GO" id="GO:0003682">
    <property type="term" value="F:chromatin binding"/>
    <property type="evidence" value="ECO:0007669"/>
    <property type="project" value="EnsemblFungi"/>
</dbReference>
<dbReference type="Gene3D" id="3.40.50.12360">
    <property type="match status" value="1"/>
</dbReference>
<accession>J7SBG1</accession>
<dbReference type="GeneID" id="34528796"/>
<dbReference type="OrthoDB" id="4034449at2759"/>
<dbReference type="GO" id="GO:0005829">
    <property type="term" value="C:cytosol"/>
    <property type="evidence" value="ECO:0007669"/>
    <property type="project" value="EnsemblFungi"/>
</dbReference>
<dbReference type="InterPro" id="IPR038609">
    <property type="entry name" value="HDA1_su2/3_sf"/>
</dbReference>
<feature type="compositionally biased region" description="Basic residues" evidence="2">
    <location>
        <begin position="624"/>
        <end position="641"/>
    </location>
</feature>
<name>J7SBG1_HUIN7</name>
<evidence type="ECO:0000256" key="2">
    <source>
        <dbReference type="SAM" id="MobiDB-lite"/>
    </source>
</evidence>
<dbReference type="GO" id="GO:0070823">
    <property type="term" value="C:HDA1 complex"/>
    <property type="evidence" value="ECO:0007669"/>
    <property type="project" value="EnsemblFungi"/>
</dbReference>
<dbReference type="OMA" id="DHYMPRQ"/>
<dbReference type="KEGG" id="kng:KNAG_0M01630"/>
<proteinExistence type="predicted"/>
<dbReference type="HOGENOM" id="CLU_409446_0_0_1"/>
<dbReference type="GO" id="GO:0004407">
    <property type="term" value="F:histone deacetylase activity"/>
    <property type="evidence" value="ECO:0007669"/>
    <property type="project" value="EnsemblFungi"/>
</dbReference>
<evidence type="ECO:0008006" key="5">
    <source>
        <dbReference type="Google" id="ProtNLM"/>
    </source>
</evidence>
<dbReference type="STRING" id="1071383.J7SBG1"/>
<dbReference type="InterPro" id="IPR021006">
    <property type="entry name" value="Hda2/3"/>
</dbReference>
<dbReference type="Pfam" id="PF11496">
    <property type="entry name" value="HDA2-3"/>
    <property type="match status" value="1"/>
</dbReference>
<evidence type="ECO:0000256" key="1">
    <source>
        <dbReference type="SAM" id="Coils"/>
    </source>
</evidence>
<feature type="compositionally biased region" description="Low complexity" evidence="2">
    <location>
        <begin position="201"/>
        <end position="215"/>
    </location>
</feature>
<dbReference type="GO" id="GO:0003677">
    <property type="term" value="F:DNA binding"/>
    <property type="evidence" value="ECO:0007669"/>
    <property type="project" value="EnsemblFungi"/>
</dbReference>
<feature type="coiled-coil region" evidence="1">
    <location>
        <begin position="456"/>
        <end position="538"/>
    </location>
</feature>
<reference evidence="4" key="2">
    <citation type="submission" date="2012-08" db="EMBL/GenBank/DDBJ databases">
        <title>Genome sequence of Kazachstania naganishii.</title>
        <authorList>
            <person name="Gordon J.L."/>
            <person name="Armisen D."/>
            <person name="Proux-Wera E."/>
            <person name="OhEigeartaigh S.S."/>
            <person name="Byrne K.P."/>
            <person name="Wolfe K.H."/>
        </authorList>
    </citation>
    <scope>NUCLEOTIDE SEQUENCE [LARGE SCALE GENOMIC DNA]</scope>
    <source>
        <strain evidence="4">ATCC MYA-139 / BCRC 22969 / CBS 8797 / CCRC 22969 / KCTC 17520 / NBRC 10181 / NCYC 3082</strain>
    </source>
</reference>
<gene>
    <name evidence="3" type="primary">KNAG0M01630</name>
    <name evidence="3" type="ordered locus">KNAG_0M01630</name>
</gene>
<evidence type="ECO:0000313" key="4">
    <source>
        <dbReference type="Proteomes" id="UP000006310"/>
    </source>
</evidence>
<reference evidence="3 4" key="1">
    <citation type="journal article" date="2011" name="Proc. Natl. Acad. Sci. U.S.A.">
        <title>Evolutionary erosion of yeast sex chromosomes by mating-type switching accidents.</title>
        <authorList>
            <person name="Gordon J.L."/>
            <person name="Armisen D."/>
            <person name="Proux-Wera E."/>
            <person name="Oheigeartaigh S.S."/>
            <person name="Byrne K.P."/>
            <person name="Wolfe K.H."/>
        </authorList>
    </citation>
    <scope>NUCLEOTIDE SEQUENCE [LARGE SCALE GENOMIC DNA]</scope>
    <source>
        <strain evidence="4">ATCC MYA-139 / BCRC 22969 / CBS 8797 / CCRC 22969 / KCTC 17520 / NBRC 10181 / NCYC 3082</strain>
    </source>
</reference>
<dbReference type="eggNOG" id="ENOG502QU6B">
    <property type="taxonomic scope" value="Eukaryota"/>
</dbReference>
<feature type="region of interest" description="Disordered" evidence="2">
    <location>
        <begin position="619"/>
        <end position="650"/>
    </location>
</feature>
<keyword evidence="1" id="KW-0175">Coiled coil</keyword>
<protein>
    <recommendedName>
        <fullName evidence="5">HDA1 complex subunit 2</fullName>
    </recommendedName>
</protein>
<keyword evidence="4" id="KW-1185">Reference proteome</keyword>
<evidence type="ECO:0000313" key="3">
    <source>
        <dbReference type="EMBL" id="CCK73016.1"/>
    </source>
</evidence>
<dbReference type="GO" id="GO:0000122">
    <property type="term" value="P:negative regulation of transcription by RNA polymerase II"/>
    <property type="evidence" value="ECO:0007669"/>
    <property type="project" value="EnsemblFungi"/>
</dbReference>
<organism evidence="3 4">
    <name type="scientific">Huiozyma naganishii (strain ATCC MYA-139 / BCRC 22969 / CBS 8797 / KCTC 17520 / NBRC 10181 / NCYC 3082 / Yp74L-3)</name>
    <name type="common">Yeast</name>
    <name type="synonym">Kazachstania naganishii</name>
    <dbReference type="NCBI Taxonomy" id="1071383"/>
    <lineage>
        <taxon>Eukaryota</taxon>
        <taxon>Fungi</taxon>
        <taxon>Dikarya</taxon>
        <taxon>Ascomycota</taxon>
        <taxon>Saccharomycotina</taxon>
        <taxon>Saccharomycetes</taxon>
        <taxon>Saccharomycetales</taxon>
        <taxon>Saccharomycetaceae</taxon>
        <taxon>Huiozyma</taxon>
    </lineage>
</organism>
<sequence>MANTHYLSVTLSEFQKDLVEILVAMHQKNLQTELYGLKDDQSAAAASKSQLSQHQHYAYPQLSSTQMTYMFDSHIRNLANHPCLLVDHYMPRQFLKMEPIARLIQSSGKFNVLQHLLSVLTNTTGTDSRPLKIALVAHSIKELDILEGLLLGQQFRLKRLSGTSLCDEGHVFVRQNDLSEGTDTGTMGTVGSNATGPMGDSSTSSSNKSPQASSSIYTRDDYHYDKTSRAAGDTDSRNWLFLATTKHLLHNESLLQQYDTDLILAFDPLLDTTLKSIPVLPSGNTIPIVKLLVRDSPDHYIMAKGLANSTNDHELDYKILKESLQYFLRYRKVDSSANDDIDYKRFISDVLSASDDKHCDLPLRVDDELTDGDITAPQFYTDFGTRKDIVASNTVFNVKNYQRELMQRTMDRLQDINTQFHSNKEKLVTRQLLETERQNKLDFLKHDGVGVNFKSLEALQKEQLDSEKRLERVTAEHEKLGRRREKLMEQVTALKRLRADAHDPFKLQGKITEFKEQIAKQKQERNQLLEKNFSLNSRSNELRSDYQQKSADAAARSLELASLKKTQEEALKRKNGPLASQLNYLALVQTQASLRDEASQWAEENSFLSQYTKKLNELYETKHTTKKPVKQSKRGSGRYRSTRSTSPSYV</sequence>
<feature type="region of interest" description="Disordered" evidence="2">
    <location>
        <begin position="177"/>
        <end position="218"/>
    </location>
</feature>
<dbReference type="Proteomes" id="UP000006310">
    <property type="component" value="Chromosome 13"/>
</dbReference>
<dbReference type="GO" id="GO:0031047">
    <property type="term" value="P:regulatory ncRNA-mediated gene silencing"/>
    <property type="evidence" value="ECO:0007669"/>
    <property type="project" value="EnsemblFungi"/>
</dbReference>
<dbReference type="RefSeq" id="XP_022467260.1">
    <property type="nucleotide sequence ID" value="XM_022611023.1"/>
</dbReference>
<feature type="compositionally biased region" description="Polar residues" evidence="2">
    <location>
        <begin position="177"/>
        <end position="195"/>
    </location>
</feature>
<dbReference type="EMBL" id="HE978326">
    <property type="protein sequence ID" value="CCK73016.1"/>
    <property type="molecule type" value="Genomic_DNA"/>
</dbReference>
<dbReference type="AlphaFoldDB" id="J7SBG1"/>